<protein>
    <submittedName>
        <fullName evidence="2">Uncharacterized protein</fullName>
    </submittedName>
</protein>
<reference evidence="2 3" key="1">
    <citation type="journal article" date="2016" name="Nat. Commun.">
        <title>Thousands of microbial genomes shed light on interconnected biogeochemical processes in an aquifer system.</title>
        <authorList>
            <person name="Anantharaman K."/>
            <person name="Brown C.T."/>
            <person name="Hug L.A."/>
            <person name="Sharon I."/>
            <person name="Castelle C.J."/>
            <person name="Probst A.J."/>
            <person name="Thomas B.C."/>
            <person name="Singh A."/>
            <person name="Wilkins M.J."/>
            <person name="Karaoz U."/>
            <person name="Brodie E.L."/>
            <person name="Williams K.H."/>
            <person name="Hubbard S.S."/>
            <person name="Banfield J.F."/>
        </authorList>
    </citation>
    <scope>NUCLEOTIDE SEQUENCE [LARGE SCALE GENOMIC DNA]</scope>
</reference>
<feature type="compositionally biased region" description="Low complexity" evidence="1">
    <location>
        <begin position="64"/>
        <end position="82"/>
    </location>
</feature>
<proteinExistence type="predicted"/>
<feature type="compositionally biased region" description="Low complexity" evidence="1">
    <location>
        <begin position="10"/>
        <end position="34"/>
    </location>
</feature>
<name>A0A1F4VBF2_UNCKA</name>
<evidence type="ECO:0000256" key="1">
    <source>
        <dbReference type="SAM" id="MobiDB-lite"/>
    </source>
</evidence>
<comment type="caution">
    <text evidence="2">The sequence shown here is derived from an EMBL/GenBank/DDBJ whole genome shotgun (WGS) entry which is preliminary data.</text>
</comment>
<accession>A0A1F4VBF2</accession>
<evidence type="ECO:0000313" key="2">
    <source>
        <dbReference type="EMBL" id="OGC54552.1"/>
    </source>
</evidence>
<dbReference type="EMBL" id="MEVD01000002">
    <property type="protein sequence ID" value="OGC54552.1"/>
    <property type="molecule type" value="Genomic_DNA"/>
</dbReference>
<dbReference type="AlphaFoldDB" id="A0A1F4VBF2"/>
<sequence length="141" mass="15295">MNNIIPPTNPTTDDQNPQQPPQDQGQGQVPGYQPSLIPGGEKGLPLYEPSTNDAEIQATPEILSSPEAQKPQPASPPAQKSQDTGQQPAQPADKALPKNVVDKTTSKEKLHKVGPQADTITTLADKEEEEFIEQVEEHHKH</sequence>
<evidence type="ECO:0000313" key="3">
    <source>
        <dbReference type="Proteomes" id="UP000178127"/>
    </source>
</evidence>
<dbReference type="STRING" id="1802620.A3D91_03115"/>
<dbReference type="Proteomes" id="UP000178127">
    <property type="component" value="Unassembled WGS sequence"/>
</dbReference>
<gene>
    <name evidence="2" type="ORF">A3D91_03115</name>
</gene>
<feature type="region of interest" description="Disordered" evidence="1">
    <location>
        <begin position="1"/>
        <end position="141"/>
    </location>
</feature>
<organism evidence="2 3">
    <name type="scientific">candidate division WWE3 bacterium RIFCSPHIGHO2_02_FULL_38_14</name>
    <dbReference type="NCBI Taxonomy" id="1802620"/>
    <lineage>
        <taxon>Bacteria</taxon>
        <taxon>Katanobacteria</taxon>
    </lineage>
</organism>